<name>A0AAE1UD26_9EUCA</name>
<evidence type="ECO:0000256" key="1">
    <source>
        <dbReference type="SAM" id="MobiDB-lite"/>
    </source>
</evidence>
<dbReference type="Gene3D" id="1.20.5.1700">
    <property type="match status" value="1"/>
</dbReference>
<dbReference type="Proteomes" id="UP001292094">
    <property type="component" value="Unassembled WGS sequence"/>
</dbReference>
<comment type="caution">
    <text evidence="2">The sequence shown here is derived from an EMBL/GenBank/DDBJ whole genome shotgun (WGS) entry which is preliminary data.</text>
</comment>
<keyword evidence="3" id="KW-1185">Reference proteome</keyword>
<sequence length="208" mass="24397">MQASTDATMDQEDDEDFFNVLLNEEVSSVPEQVKRVHTSQDEHFDGPPRDSSVPEQVKRPHPSHDEHCDGPPEKKSGKKPKGEKCLYDFPINKDTSEEMKKRAIAAARSKDYRTKKDEKMKDLKNENQNLKNENQNLKDENQNQKNESLNMKNENQNLKNENQNQKNENQNLKNENQNLKNENQNLKNTIQELNTFPGYDDTWYYEKN</sequence>
<feature type="compositionally biased region" description="Basic and acidic residues" evidence="1">
    <location>
        <begin position="108"/>
        <end position="125"/>
    </location>
</feature>
<dbReference type="CDD" id="cd14686">
    <property type="entry name" value="bZIP"/>
    <property type="match status" value="1"/>
</dbReference>
<reference evidence="2" key="1">
    <citation type="submission" date="2023-11" db="EMBL/GenBank/DDBJ databases">
        <title>Genome assemblies of two species of porcelain crab, Petrolisthes cinctipes and Petrolisthes manimaculis (Anomura: Porcellanidae).</title>
        <authorList>
            <person name="Angst P."/>
        </authorList>
    </citation>
    <scope>NUCLEOTIDE SEQUENCE</scope>
    <source>
        <strain evidence="2">PB745_02</strain>
        <tissue evidence="2">Gill</tissue>
    </source>
</reference>
<dbReference type="AlphaFoldDB" id="A0AAE1UD26"/>
<accession>A0AAE1UD26</accession>
<feature type="compositionally biased region" description="Basic and acidic residues" evidence="1">
    <location>
        <begin position="56"/>
        <end position="86"/>
    </location>
</feature>
<evidence type="ECO:0000313" key="2">
    <source>
        <dbReference type="EMBL" id="KAK4319848.1"/>
    </source>
</evidence>
<organism evidence="2 3">
    <name type="scientific">Petrolisthes manimaculis</name>
    <dbReference type="NCBI Taxonomy" id="1843537"/>
    <lineage>
        <taxon>Eukaryota</taxon>
        <taxon>Metazoa</taxon>
        <taxon>Ecdysozoa</taxon>
        <taxon>Arthropoda</taxon>
        <taxon>Crustacea</taxon>
        <taxon>Multicrustacea</taxon>
        <taxon>Malacostraca</taxon>
        <taxon>Eumalacostraca</taxon>
        <taxon>Eucarida</taxon>
        <taxon>Decapoda</taxon>
        <taxon>Pleocyemata</taxon>
        <taxon>Anomura</taxon>
        <taxon>Galatheoidea</taxon>
        <taxon>Porcellanidae</taxon>
        <taxon>Petrolisthes</taxon>
    </lineage>
</organism>
<evidence type="ECO:0000313" key="3">
    <source>
        <dbReference type="Proteomes" id="UP001292094"/>
    </source>
</evidence>
<gene>
    <name evidence="2" type="ORF">Pmani_009235</name>
</gene>
<feature type="compositionally biased region" description="Low complexity" evidence="1">
    <location>
        <begin position="143"/>
        <end position="188"/>
    </location>
</feature>
<feature type="compositionally biased region" description="Basic and acidic residues" evidence="1">
    <location>
        <begin position="32"/>
        <end position="48"/>
    </location>
</feature>
<protein>
    <submittedName>
        <fullName evidence="2">Uncharacterized protein</fullName>
    </submittedName>
</protein>
<feature type="compositionally biased region" description="Low complexity" evidence="1">
    <location>
        <begin position="126"/>
        <end position="135"/>
    </location>
</feature>
<dbReference type="EMBL" id="JAWZYT010000714">
    <property type="protein sequence ID" value="KAK4319848.1"/>
    <property type="molecule type" value="Genomic_DNA"/>
</dbReference>
<feature type="region of interest" description="Disordered" evidence="1">
    <location>
        <begin position="28"/>
        <end position="191"/>
    </location>
</feature>
<proteinExistence type="predicted"/>